<dbReference type="PANTHER" id="PTHR30037">
    <property type="entry name" value="DNA-3-METHYLADENINE GLYCOSYLASE 1"/>
    <property type="match status" value="1"/>
</dbReference>
<dbReference type="InterPro" id="IPR011257">
    <property type="entry name" value="DNA_glycosylase"/>
</dbReference>
<dbReference type="Gene3D" id="1.10.340.30">
    <property type="entry name" value="Hypothetical protein, domain 2"/>
    <property type="match status" value="1"/>
</dbReference>
<reference evidence="2" key="1">
    <citation type="submission" date="2022-11" db="EMBL/GenBank/DDBJ databases">
        <title>Whole genome sequence of Levilactobacillus brevis SMB091.</title>
        <authorList>
            <person name="Kim J.-M."/>
            <person name="Kim O.-C."/>
            <person name="Choi Y.H."/>
            <person name="Han N.S."/>
            <person name="Hurh B."/>
        </authorList>
    </citation>
    <scope>NUCLEOTIDE SEQUENCE</scope>
    <source>
        <strain evidence="2">SMB091</strain>
        <plasmid evidence="2">pBRV356</plasmid>
    </source>
</reference>
<gene>
    <name evidence="2" type="ORF">ORR04_13975</name>
</gene>
<dbReference type="Pfam" id="PF03352">
    <property type="entry name" value="Adenine_glyco"/>
    <property type="match status" value="1"/>
</dbReference>
<dbReference type="PANTHER" id="PTHR30037:SF4">
    <property type="entry name" value="DNA-3-METHYLADENINE GLYCOSYLASE I"/>
    <property type="match status" value="1"/>
</dbReference>
<protein>
    <submittedName>
        <fullName evidence="2">DNA-3-methyladenine glycosylase I</fullName>
    </submittedName>
</protein>
<dbReference type="GO" id="GO:0046872">
    <property type="term" value="F:metal ion binding"/>
    <property type="evidence" value="ECO:0007669"/>
    <property type="project" value="UniProtKB-KW"/>
</dbReference>
<dbReference type="GO" id="GO:0008725">
    <property type="term" value="F:DNA-3-methyladenine glycosylase activity"/>
    <property type="evidence" value="ECO:0007669"/>
    <property type="project" value="InterPro"/>
</dbReference>
<evidence type="ECO:0000256" key="1">
    <source>
        <dbReference type="PIRSR" id="PIRSR605019-1"/>
    </source>
</evidence>
<dbReference type="EMBL" id="CP113124">
    <property type="protein sequence ID" value="WAD03227.1"/>
    <property type="molecule type" value="Genomic_DNA"/>
</dbReference>
<dbReference type="InterPro" id="IPR005019">
    <property type="entry name" value="Adenine_glyco"/>
</dbReference>
<name>A0AB38X9F3_LEVBR</name>
<dbReference type="InterPro" id="IPR052891">
    <property type="entry name" value="DNA-3mA_glycosylase"/>
</dbReference>
<evidence type="ECO:0000313" key="2">
    <source>
        <dbReference type="EMBL" id="WAD03227.1"/>
    </source>
</evidence>
<dbReference type="GO" id="GO:0006284">
    <property type="term" value="P:base-excision repair"/>
    <property type="evidence" value="ECO:0007669"/>
    <property type="project" value="InterPro"/>
</dbReference>
<dbReference type="AlphaFoldDB" id="A0AB38X9F3"/>
<feature type="binding site" evidence="1">
    <location>
        <position position="183"/>
    </location>
    <ligand>
        <name>Zn(2+)</name>
        <dbReference type="ChEBI" id="CHEBI:29105"/>
    </ligand>
</feature>
<evidence type="ECO:0000313" key="3">
    <source>
        <dbReference type="Proteomes" id="UP001164768"/>
    </source>
</evidence>
<dbReference type="RefSeq" id="WP_267668910.1">
    <property type="nucleotide sequence ID" value="NZ_CP113124.1"/>
</dbReference>
<feature type="binding site" evidence="1">
    <location>
        <position position="179"/>
    </location>
    <ligand>
        <name>Zn(2+)</name>
        <dbReference type="ChEBI" id="CHEBI:29105"/>
    </ligand>
</feature>
<keyword evidence="2" id="KW-0614">Plasmid</keyword>
<accession>A0AB38X9F3</accession>
<feature type="binding site" evidence="1">
    <location>
        <position position="8"/>
    </location>
    <ligand>
        <name>Zn(2+)</name>
        <dbReference type="ChEBI" id="CHEBI:29105"/>
    </ligand>
</feature>
<geneLocation type="plasmid" evidence="2 3">
    <name>pBRV356</name>
</geneLocation>
<keyword evidence="1" id="KW-0862">Zinc</keyword>
<keyword evidence="1" id="KW-0479">Metal-binding</keyword>
<organism evidence="2 3">
    <name type="scientific">Levilactobacillus brevis</name>
    <name type="common">Lactobacillus brevis</name>
    <dbReference type="NCBI Taxonomy" id="1580"/>
    <lineage>
        <taxon>Bacteria</taxon>
        <taxon>Bacillati</taxon>
        <taxon>Bacillota</taxon>
        <taxon>Bacilli</taxon>
        <taxon>Lactobacillales</taxon>
        <taxon>Lactobacillaceae</taxon>
        <taxon>Levilactobacillus</taxon>
    </lineage>
</organism>
<dbReference type="Proteomes" id="UP001164768">
    <property type="component" value="Plasmid pBRV356"/>
</dbReference>
<feature type="binding site" evidence="1">
    <location>
        <position position="22"/>
    </location>
    <ligand>
        <name>Zn(2+)</name>
        <dbReference type="ChEBI" id="CHEBI:29105"/>
    </ligand>
</feature>
<sequence>MKTNLTRCSWANTDNALLRDYHDHEWGRPCHNNRMLFELLSLEIMQAGLSWQTVLNKRQALKAAFENFDYRTVQMLDSQLPQLLTNDKIIRNRRKILAIISNARIIDSLETQNKSFNQYLWDFIKWTPIQHHYQSHKDLPRTDQTARSISKQMKSDGFKFTGPVVIYSFMQAAGLVNDHEISCYRYKEITQTHE</sequence>
<dbReference type="SUPFAM" id="SSF48150">
    <property type="entry name" value="DNA-glycosylase"/>
    <property type="match status" value="1"/>
</dbReference>
<proteinExistence type="predicted"/>